<evidence type="ECO:0000313" key="3">
    <source>
        <dbReference type="Proteomes" id="UP001576784"/>
    </source>
</evidence>
<dbReference type="EMBL" id="JBHFNR010000053">
    <property type="protein sequence ID" value="MFB2892838.1"/>
    <property type="molecule type" value="Genomic_DNA"/>
</dbReference>
<protein>
    <submittedName>
        <fullName evidence="2">Uncharacterized protein</fullName>
    </submittedName>
</protein>
<organism evidence="2 3">
    <name type="scientific">Floridaenema flaviceps BLCC-F50</name>
    <dbReference type="NCBI Taxonomy" id="3153642"/>
    <lineage>
        <taxon>Bacteria</taxon>
        <taxon>Bacillati</taxon>
        <taxon>Cyanobacteriota</taxon>
        <taxon>Cyanophyceae</taxon>
        <taxon>Oscillatoriophycideae</taxon>
        <taxon>Aerosakkonematales</taxon>
        <taxon>Aerosakkonemataceae</taxon>
        <taxon>Floridanema</taxon>
        <taxon>Floridanema flaviceps</taxon>
    </lineage>
</organism>
<evidence type="ECO:0000256" key="1">
    <source>
        <dbReference type="SAM" id="Coils"/>
    </source>
</evidence>
<gene>
    <name evidence="2" type="ORF">ACE1CI_07830</name>
</gene>
<accession>A0ABV4XM97</accession>
<sequence length="80" mass="9206">MNTKLVESLAEIIQSLTAEEKDLLNRKINLNTEIQQLPFYEVASPEERAKAFQEWAESHRLDTPILSDEAISRESIYGDK</sequence>
<keyword evidence="1" id="KW-0175">Coiled coil</keyword>
<feature type="coiled-coil region" evidence="1">
    <location>
        <begin position="6"/>
        <end position="33"/>
    </location>
</feature>
<proteinExistence type="predicted"/>
<dbReference type="Proteomes" id="UP001576784">
    <property type="component" value="Unassembled WGS sequence"/>
</dbReference>
<reference evidence="2 3" key="1">
    <citation type="submission" date="2024-09" db="EMBL/GenBank/DDBJ databases">
        <title>Floridaenema gen nov. (Aerosakkonemataceae, Aerosakkonematales ord. nov., Cyanobacteria) from benthic tropical and subtropical fresh waters, with the description of four new species.</title>
        <authorList>
            <person name="Moretto J.A."/>
            <person name="Berthold D.E."/>
            <person name="Lefler F.W."/>
            <person name="Huang I.-S."/>
            <person name="Laughinghouse H. IV."/>
        </authorList>
    </citation>
    <scope>NUCLEOTIDE SEQUENCE [LARGE SCALE GENOMIC DNA]</scope>
    <source>
        <strain evidence="2 3">BLCC-F50</strain>
    </source>
</reference>
<evidence type="ECO:0000313" key="2">
    <source>
        <dbReference type="EMBL" id="MFB2892838.1"/>
    </source>
</evidence>
<dbReference type="RefSeq" id="WP_413262505.1">
    <property type="nucleotide sequence ID" value="NZ_JBHFNR010000053.1"/>
</dbReference>
<keyword evidence="3" id="KW-1185">Reference proteome</keyword>
<comment type="caution">
    <text evidence="2">The sequence shown here is derived from an EMBL/GenBank/DDBJ whole genome shotgun (WGS) entry which is preliminary data.</text>
</comment>
<name>A0ABV4XM97_9CYAN</name>